<organism evidence="1 2">
    <name type="scientific">Lentibacillus amyloliquefaciens</name>
    <dbReference type="NCBI Taxonomy" id="1472767"/>
    <lineage>
        <taxon>Bacteria</taxon>
        <taxon>Bacillati</taxon>
        <taxon>Bacillota</taxon>
        <taxon>Bacilli</taxon>
        <taxon>Bacillales</taxon>
        <taxon>Bacillaceae</taxon>
        <taxon>Lentibacillus</taxon>
    </lineage>
</organism>
<evidence type="ECO:0008006" key="3">
    <source>
        <dbReference type="Google" id="ProtNLM"/>
    </source>
</evidence>
<dbReference type="KEGG" id="lao:AOX59_18180"/>
<dbReference type="RefSeq" id="WP_068447743.1">
    <property type="nucleotide sequence ID" value="NZ_CP013862.1"/>
</dbReference>
<protein>
    <recommendedName>
        <fullName evidence="3">ATPase</fullName>
    </recommendedName>
</protein>
<proteinExistence type="predicted"/>
<dbReference type="STRING" id="1472767.AOX59_18180"/>
<dbReference type="InterPro" id="IPR027417">
    <property type="entry name" value="P-loop_NTPase"/>
</dbReference>
<evidence type="ECO:0000313" key="1">
    <source>
        <dbReference type="EMBL" id="ALX50336.1"/>
    </source>
</evidence>
<name>A0A0U3WB32_9BACI</name>
<dbReference type="OrthoDB" id="9781752at2"/>
<sequence>MSNLLYYYVTGNTAEGFVNHLETNVFDIEKVIILKHPSIRLKTAIIKKLTKLYDENQLEILESALGKDFFDGVIVRDQSVAFLDDRIAERGTDTINLTASFPAKEQNPAEVNHLTQLAYDSFAEGLKIHDELEEIYINQMDFDYADAFSEEFIENLLNNVQKKNRTAHTYTRLFGTNTVDGIVNVVPQLINAINKVYYIKGRAGTGKSTFMKKIAAACADHGIDVELYYCSFDPKSVDMVLVRDLDFCIFDSTDPHEFFPERKGEVIVDLYDEFIAAGTDEKFASEINNTNARYKSSMKNGIHYLKLAGEIFSRQETNYMKAVTEDDIEQTVHKIIQSLP</sequence>
<dbReference type="AlphaFoldDB" id="A0A0U3WB32"/>
<dbReference type="SUPFAM" id="SSF52540">
    <property type="entry name" value="P-loop containing nucleoside triphosphate hydrolases"/>
    <property type="match status" value="1"/>
</dbReference>
<accession>A0A0U3WB32</accession>
<reference evidence="1 2" key="1">
    <citation type="submission" date="2016-01" db="EMBL/GenBank/DDBJ databases">
        <title>Complete genome sequence of strain Lentibacillus amyloliquefaciens LAM0015T isolated from saline sediment.</title>
        <authorList>
            <person name="Wang J.-L."/>
            <person name="He M.-X."/>
        </authorList>
    </citation>
    <scope>NUCLEOTIDE SEQUENCE [LARGE SCALE GENOMIC DNA]</scope>
    <source>
        <strain evidence="1 2">LAM0015</strain>
    </source>
</reference>
<evidence type="ECO:0000313" key="2">
    <source>
        <dbReference type="Proteomes" id="UP000050331"/>
    </source>
</evidence>
<dbReference type="Gene3D" id="3.40.50.300">
    <property type="entry name" value="P-loop containing nucleotide triphosphate hydrolases"/>
    <property type="match status" value="1"/>
</dbReference>
<keyword evidence="2" id="KW-1185">Reference proteome</keyword>
<dbReference type="Proteomes" id="UP000050331">
    <property type="component" value="Chromosome"/>
</dbReference>
<gene>
    <name evidence="1" type="ORF">AOX59_18180</name>
</gene>
<dbReference type="EMBL" id="CP013862">
    <property type="protein sequence ID" value="ALX50336.1"/>
    <property type="molecule type" value="Genomic_DNA"/>
</dbReference>